<gene>
    <name evidence="2" type="ORF">PP99_04</name>
</gene>
<evidence type="ECO:0000256" key="1">
    <source>
        <dbReference type="SAM" id="MobiDB-lite"/>
    </source>
</evidence>
<protein>
    <submittedName>
        <fullName evidence="2">Uncharacterized protein</fullName>
    </submittedName>
</protein>
<sequence>MRYDITLVTTQTGYTAEIYDNEKGEWLPERKYKPTSKPTQLLRQIDEELNK</sequence>
<organism evidence="2 3">
    <name type="scientific">Pectobacterium phage PP99</name>
    <dbReference type="NCBI Taxonomy" id="1932883"/>
    <lineage>
        <taxon>Viruses</taxon>
        <taxon>Duplodnaviria</taxon>
        <taxon>Heunggongvirae</taxon>
        <taxon>Uroviricota</taxon>
        <taxon>Caudoviricetes</taxon>
        <taxon>Autographivirales</taxon>
        <taxon>Gajwadongvirus</taxon>
        <taxon>Gajwadongvirus PP99</taxon>
    </lineage>
</organism>
<accession>A0A1P8L622</accession>
<keyword evidence="3" id="KW-1185">Reference proteome</keyword>
<feature type="region of interest" description="Disordered" evidence="1">
    <location>
        <begin position="29"/>
        <end position="51"/>
    </location>
</feature>
<dbReference type="EMBL" id="KY250034">
    <property type="protein sequence ID" value="APW79697.1"/>
    <property type="molecule type" value="Genomic_DNA"/>
</dbReference>
<reference evidence="3" key="1">
    <citation type="submission" date="2016-11" db="EMBL/GenBank/DDBJ databases">
        <authorList>
            <person name="Jaros S."/>
            <person name="Januszkiewicz K."/>
            <person name="Wedrychowicz H."/>
        </authorList>
    </citation>
    <scope>NUCLEOTIDE SEQUENCE [LARGE SCALE GENOMIC DNA]</scope>
</reference>
<dbReference type="Proteomes" id="UP000221883">
    <property type="component" value="Segment"/>
</dbReference>
<name>A0A1P8L622_9CAUD</name>
<evidence type="ECO:0000313" key="3">
    <source>
        <dbReference type="Proteomes" id="UP000221883"/>
    </source>
</evidence>
<proteinExistence type="predicted"/>
<evidence type="ECO:0000313" key="2">
    <source>
        <dbReference type="EMBL" id="APW79697.1"/>
    </source>
</evidence>